<reference evidence="3 4" key="1">
    <citation type="submission" date="2018-02" db="EMBL/GenBank/DDBJ databases">
        <title>novel marine gammaproteobacteria from coastal saline agro ecosystem.</title>
        <authorList>
            <person name="Krishnan R."/>
            <person name="Ramesh Kumar N."/>
        </authorList>
    </citation>
    <scope>NUCLEOTIDE SEQUENCE [LARGE SCALE GENOMIC DNA]</scope>
    <source>
        <strain evidence="3 4">228</strain>
    </source>
</reference>
<dbReference type="Gene3D" id="3.40.50.410">
    <property type="entry name" value="von Willebrand factor, type A domain"/>
    <property type="match status" value="2"/>
</dbReference>
<dbReference type="Gene3D" id="2.60.40.2030">
    <property type="match status" value="1"/>
</dbReference>
<dbReference type="Pfam" id="PF13519">
    <property type="entry name" value="VWA_2"/>
    <property type="match status" value="1"/>
</dbReference>
<dbReference type="InterPro" id="IPR002035">
    <property type="entry name" value="VWF_A"/>
</dbReference>
<dbReference type="SUPFAM" id="SSF141072">
    <property type="entry name" value="CalX-like"/>
    <property type="match status" value="1"/>
</dbReference>
<dbReference type="InterPro" id="IPR018511">
    <property type="entry name" value="Hemolysin-typ_Ca-bd_CS"/>
</dbReference>
<dbReference type="PRINTS" id="PR00313">
    <property type="entry name" value="CABNDNGRPT"/>
</dbReference>
<dbReference type="InterPro" id="IPR038081">
    <property type="entry name" value="CalX-like_sf"/>
</dbReference>
<evidence type="ECO:0000313" key="4">
    <source>
        <dbReference type="Proteomes" id="UP000238196"/>
    </source>
</evidence>
<dbReference type="Pfam" id="PF00353">
    <property type="entry name" value="HemolysinCabind"/>
    <property type="match status" value="2"/>
</dbReference>
<accession>A0A2S5KT11</accession>
<dbReference type="PANTHER" id="PTHR10338:SF108">
    <property type="entry name" value="INTER-ALPHA-TRYPSIN INHIBITOR HEAVY CHAIN H4-LIKE PROTEIN"/>
    <property type="match status" value="1"/>
</dbReference>
<feature type="compositionally biased region" description="Polar residues" evidence="1">
    <location>
        <begin position="32"/>
        <end position="42"/>
    </location>
</feature>
<feature type="non-terminal residue" evidence="3">
    <location>
        <position position="1"/>
    </location>
</feature>
<dbReference type="InterPro" id="IPR001343">
    <property type="entry name" value="Hemolysn_Ca-bd"/>
</dbReference>
<evidence type="ECO:0000259" key="2">
    <source>
        <dbReference type="PROSITE" id="PS50234"/>
    </source>
</evidence>
<dbReference type="Pfam" id="PF00092">
    <property type="entry name" value="VWA"/>
    <property type="match status" value="1"/>
</dbReference>
<sequence>TSAELTLVAADDDTYENIENFVVNVTNAQTNGEALNDASSDGSIADEDGDEPGDHEGDVPVLDVAAVVDTAVEGGQDASFTVTLSNPSEYETTMTISVAPGSTDPIEEGDVQTITVDVNGTDTILVWDSSLGAFTGDITMAAGQTEATLTLVAADDDLYEKLENFVVTASNAQTNGQAINSDSADGKIRSNDMPMLVAAAAIVSEEGLLDGIKDNVGNVDTTDITEDSGNVGLANASVADFTFSLSAPTDTLTSDGTALSWSLSGDGHTLTGSANGADIVVVTIDDNGDYDVKLTGHLDHADPTSEDNLSFNVGVAATDGTATANSTITVTVEDDSPVATAHQLTASVTTGDVNLMIVLDMSLSMNDDPGVAGYASTLALAKAAINDLLTYYGENANNVKVSIVTFDSDSQQQGTAWMDLLTAKSIVDGLTAEGGTDYDAAIAALQSLVNSNTSGMIEGASNILYFISDGVPNEDNGTGSLGLDATEQAAWQTFLADNSITAYAIGLGSAASNDYLDAISYDGATATDSSAIIVTDLSQLSGVLQSTVVVETATGTTDGSGFGADGGHIQSIGYDGVTYTYDAATNAVTTSDGSDVDFDTATTTLSIDTEHGTLVVNLVSGSYSYTPDSEQDALQSQENFTYTLVDNDGDTSSSTLTVTINANQSELYVGDNGDNTKTSTLGSDVLIGDVAGAVVTPGDAPNYNVSFVLDVSGSMSGSRIENLKTAVSTLLTQLADFDGTINLNITVFSGDAQTLVSINNFTGSDLQTAIDAVNSLTIDGSATTNYEAGLTMATTWFADQLAAGNDASNDYSNISFFLTDGEPRAYYNDSGTLVYSDSVGLTEGIAAYSNLVSVNGTADADNQVTVNAIGLNIEADSTFGQQLTNFDSTGNPDYVEDSNDATALTAALQGALDEVTDVDMGNDTLVGTAGNDVIFGDTVNSDSLSWDGYAAGTHDGLGYTGLLEYLTQLNGGTAPTDAELRNYIINNADALNDDTDTRGGNDILIGGDGDDLIFGQGGDDQITGGAGDDIMHGGQGQDTFIWLSGDQGAAGDPASDVVADFHIATSSSDSNADVLDLSDMLPDTSGQDLSNYLHFETDSSSGSTDTVLYVSTSGQFTSGDHSQADQVITLKGVDLSSSGSSDTEIINNLINSHQLVVDHS</sequence>
<dbReference type="NCBIfam" id="TIGR03661">
    <property type="entry name" value="T1SS_VCA0849"/>
    <property type="match status" value="1"/>
</dbReference>
<dbReference type="Pfam" id="PF17963">
    <property type="entry name" value="Big_9"/>
    <property type="match status" value="1"/>
</dbReference>
<dbReference type="Proteomes" id="UP000238196">
    <property type="component" value="Unassembled WGS sequence"/>
</dbReference>
<dbReference type="EMBL" id="PRLP01000022">
    <property type="protein sequence ID" value="PPC77997.1"/>
    <property type="molecule type" value="Genomic_DNA"/>
</dbReference>
<feature type="domain" description="VWFA" evidence="2">
    <location>
        <begin position="354"/>
        <end position="548"/>
    </location>
</feature>
<evidence type="ECO:0000256" key="1">
    <source>
        <dbReference type="SAM" id="MobiDB-lite"/>
    </source>
</evidence>
<dbReference type="InterPro" id="IPR036465">
    <property type="entry name" value="vWFA_dom_sf"/>
</dbReference>
<dbReference type="OrthoDB" id="8596409at2"/>
<evidence type="ECO:0000313" key="3">
    <source>
        <dbReference type="EMBL" id="PPC77997.1"/>
    </source>
</evidence>
<proteinExistence type="predicted"/>
<organism evidence="3 4">
    <name type="scientific">Proteobacteria bacterium 228</name>
    <dbReference type="NCBI Taxonomy" id="2083153"/>
    <lineage>
        <taxon>Bacteria</taxon>
        <taxon>Pseudomonadati</taxon>
        <taxon>Pseudomonadota</taxon>
    </lineage>
</organism>
<dbReference type="InterPro" id="IPR011049">
    <property type="entry name" value="Serralysin-like_metalloprot_C"/>
</dbReference>
<dbReference type="AlphaFoldDB" id="A0A2S5KT11"/>
<dbReference type="PROSITE" id="PS00330">
    <property type="entry name" value="HEMOLYSIN_CALCIUM"/>
    <property type="match status" value="1"/>
</dbReference>
<protein>
    <recommendedName>
        <fullName evidence="2">VWFA domain-containing protein</fullName>
    </recommendedName>
</protein>
<dbReference type="SMART" id="SM00327">
    <property type="entry name" value="VWA"/>
    <property type="match status" value="2"/>
</dbReference>
<dbReference type="InterPro" id="IPR050934">
    <property type="entry name" value="ITIH"/>
</dbReference>
<dbReference type="PANTHER" id="PTHR10338">
    <property type="entry name" value="INTER-ALPHA-TRYPSIN INHIBITOR HEAVY CHAIN FAMILY MEMBER"/>
    <property type="match status" value="1"/>
</dbReference>
<dbReference type="PROSITE" id="PS50234">
    <property type="entry name" value="VWFA"/>
    <property type="match status" value="2"/>
</dbReference>
<dbReference type="InterPro" id="IPR019960">
    <property type="entry name" value="T1SS_VCA0849"/>
</dbReference>
<dbReference type="CDD" id="cd00198">
    <property type="entry name" value="vWFA"/>
    <property type="match status" value="2"/>
</dbReference>
<dbReference type="SUPFAM" id="SSF51120">
    <property type="entry name" value="beta-Roll"/>
    <property type="match status" value="1"/>
</dbReference>
<comment type="caution">
    <text evidence="3">The sequence shown here is derived from an EMBL/GenBank/DDBJ whole genome shotgun (WGS) entry which is preliminary data.</text>
</comment>
<name>A0A2S5KT11_9PROT</name>
<gene>
    <name evidence="3" type="ORF">C4K68_07620</name>
</gene>
<dbReference type="SUPFAM" id="SSF53300">
    <property type="entry name" value="vWA-like"/>
    <property type="match status" value="2"/>
</dbReference>
<feature type="domain" description="VWFA" evidence="2">
    <location>
        <begin position="704"/>
        <end position="915"/>
    </location>
</feature>
<feature type="region of interest" description="Disordered" evidence="1">
    <location>
        <begin position="32"/>
        <end position="56"/>
    </location>
</feature>
<dbReference type="Gene3D" id="2.150.10.10">
    <property type="entry name" value="Serralysin-like metalloprotease, C-terminal"/>
    <property type="match status" value="1"/>
</dbReference>
<dbReference type="GO" id="GO:0005509">
    <property type="term" value="F:calcium ion binding"/>
    <property type="evidence" value="ECO:0007669"/>
    <property type="project" value="InterPro"/>
</dbReference>